<dbReference type="Proteomes" id="UP001385951">
    <property type="component" value="Unassembled WGS sequence"/>
</dbReference>
<keyword evidence="3" id="KW-1185">Reference proteome</keyword>
<accession>A0AAW0G4P2</accession>
<proteinExistence type="predicted"/>
<feature type="region of interest" description="Disordered" evidence="1">
    <location>
        <begin position="1"/>
        <end position="33"/>
    </location>
</feature>
<evidence type="ECO:0000313" key="3">
    <source>
        <dbReference type="Proteomes" id="UP001385951"/>
    </source>
</evidence>
<evidence type="ECO:0000313" key="2">
    <source>
        <dbReference type="EMBL" id="KAK7684537.1"/>
    </source>
</evidence>
<feature type="compositionally biased region" description="Low complexity" evidence="1">
    <location>
        <begin position="14"/>
        <end position="26"/>
    </location>
</feature>
<organism evidence="2 3">
    <name type="scientific">Cerrena zonata</name>
    <dbReference type="NCBI Taxonomy" id="2478898"/>
    <lineage>
        <taxon>Eukaryota</taxon>
        <taxon>Fungi</taxon>
        <taxon>Dikarya</taxon>
        <taxon>Basidiomycota</taxon>
        <taxon>Agaricomycotina</taxon>
        <taxon>Agaricomycetes</taxon>
        <taxon>Polyporales</taxon>
        <taxon>Cerrenaceae</taxon>
        <taxon>Cerrena</taxon>
    </lineage>
</organism>
<evidence type="ECO:0000256" key="1">
    <source>
        <dbReference type="SAM" id="MobiDB-lite"/>
    </source>
</evidence>
<name>A0AAW0G4P2_9APHY</name>
<sequence>MALLSTSSPPPSPLQSQFSSAKASSPPKSPGSLLRFPHVVNLLVKMRRTKTKAKSHHIESSSGDQPYTHPSLAGEGVTSARKVPLYTEERYNCKDGVDVAKLLRTTRASLLEKAEAIGANALVNEEWTTTVCGPRHRRDGSFRVYVNYGAHAVRSTVADPGKPPVLENARGVPGLMTVLSRDE</sequence>
<protein>
    <submittedName>
        <fullName evidence="2">Uncharacterized protein</fullName>
    </submittedName>
</protein>
<dbReference type="EMBL" id="JASBNA010000025">
    <property type="protein sequence ID" value="KAK7684537.1"/>
    <property type="molecule type" value="Genomic_DNA"/>
</dbReference>
<comment type="caution">
    <text evidence="2">The sequence shown here is derived from an EMBL/GenBank/DDBJ whole genome shotgun (WGS) entry which is preliminary data.</text>
</comment>
<reference evidence="2 3" key="1">
    <citation type="submission" date="2022-09" db="EMBL/GenBank/DDBJ databases">
        <authorList>
            <person name="Palmer J.M."/>
        </authorList>
    </citation>
    <scope>NUCLEOTIDE SEQUENCE [LARGE SCALE GENOMIC DNA]</scope>
    <source>
        <strain evidence="2 3">DSM 7382</strain>
    </source>
</reference>
<gene>
    <name evidence="2" type="ORF">QCA50_012484</name>
</gene>
<dbReference type="AlphaFoldDB" id="A0AAW0G4P2"/>
<feature type="region of interest" description="Disordered" evidence="1">
    <location>
        <begin position="48"/>
        <end position="76"/>
    </location>
</feature>